<sequence length="531" mass="58365">MHHTIMLSALRRGALVLALVCAAVLPLVALNVTHVGSFHLKRFREPTWALFGALALFALLRRDRAAFVQAWAARLRALLEHPRFFPWLSATMLALYVLAAWTQHLSFHTYSHDFSMIDEALVPHAHKPLLYSPVLGRSFLSEHFSPILALLVPVHAAVRSPYLLVVLQPVALWGSGVLLRSILARAGVAPATSNLACLVYFNHPVQIATLLYVFHMECLLPLFVFSMVLSYQRGAMGRYVVAAALALAVKEDAGLYVAGFGLFAAIAGKRRVVGISTAAAGLAWTAFALRVAMPAFGGEPGYSFLSRWNEWGHGWGPIAWGFATHPIQLTQRLLAWPYLKFFTSLLFAPFFTGAGWLLFLIPWVVPATSGSAQQAALGLYYGIPLLAFSAVAGAFGLASPAFRRLVAPRFAVGAACVAVVLNVAHLSYPEIPRERPRFLLELRMIPDTASVQAMACFYPVLGYDREKSLIRNGAELTSDYAVLRTDGTAWPLPPGEPQRIVDRALASERYVNRSSVKNFYILRRVKPAPPR</sequence>
<name>A0A538T455_UNCEI</name>
<feature type="transmembrane region" description="Helical" evidence="1">
    <location>
        <begin position="272"/>
        <end position="293"/>
    </location>
</feature>
<evidence type="ECO:0000256" key="1">
    <source>
        <dbReference type="SAM" id="Phobius"/>
    </source>
</evidence>
<dbReference type="Pfam" id="PF09852">
    <property type="entry name" value="DUF2079"/>
    <property type="match status" value="1"/>
</dbReference>
<gene>
    <name evidence="2" type="ORF">E6K76_07855</name>
</gene>
<feature type="transmembrane region" description="Helical" evidence="1">
    <location>
        <begin position="207"/>
        <end position="229"/>
    </location>
</feature>
<dbReference type="AlphaFoldDB" id="A0A538T455"/>
<evidence type="ECO:0000313" key="2">
    <source>
        <dbReference type="EMBL" id="TMQ58413.1"/>
    </source>
</evidence>
<keyword evidence="1" id="KW-1133">Transmembrane helix</keyword>
<dbReference type="InterPro" id="IPR018650">
    <property type="entry name" value="STSV1_Orf64"/>
</dbReference>
<feature type="transmembrane region" description="Helical" evidence="1">
    <location>
        <begin position="377"/>
        <end position="398"/>
    </location>
</feature>
<accession>A0A538T455</accession>
<feature type="transmembrane region" description="Helical" evidence="1">
    <location>
        <begin position="410"/>
        <end position="428"/>
    </location>
</feature>
<keyword evidence="1" id="KW-0472">Membrane</keyword>
<proteinExistence type="predicted"/>
<dbReference type="EMBL" id="VBOW01000035">
    <property type="protein sequence ID" value="TMQ58413.1"/>
    <property type="molecule type" value="Genomic_DNA"/>
</dbReference>
<comment type="caution">
    <text evidence="2">The sequence shown here is derived from an EMBL/GenBank/DDBJ whole genome shotgun (WGS) entry which is preliminary data.</text>
</comment>
<feature type="transmembrane region" description="Helical" evidence="1">
    <location>
        <begin position="46"/>
        <end position="63"/>
    </location>
</feature>
<feature type="transmembrane region" description="Helical" evidence="1">
    <location>
        <begin position="341"/>
        <end position="365"/>
    </location>
</feature>
<feature type="transmembrane region" description="Helical" evidence="1">
    <location>
        <begin position="84"/>
        <end position="102"/>
    </location>
</feature>
<evidence type="ECO:0000313" key="3">
    <source>
        <dbReference type="Proteomes" id="UP000316852"/>
    </source>
</evidence>
<organism evidence="2 3">
    <name type="scientific">Eiseniibacteriota bacterium</name>
    <dbReference type="NCBI Taxonomy" id="2212470"/>
    <lineage>
        <taxon>Bacteria</taxon>
        <taxon>Candidatus Eiseniibacteriota</taxon>
    </lineage>
</organism>
<keyword evidence="1" id="KW-0812">Transmembrane</keyword>
<protein>
    <submittedName>
        <fullName evidence="2">DUF2079 domain-containing protein</fullName>
    </submittedName>
</protein>
<reference evidence="2 3" key="1">
    <citation type="journal article" date="2019" name="Nat. Microbiol.">
        <title>Mediterranean grassland soil C-N compound turnover is dependent on rainfall and depth, and is mediated by genomically divergent microorganisms.</title>
        <authorList>
            <person name="Diamond S."/>
            <person name="Andeer P.F."/>
            <person name="Li Z."/>
            <person name="Crits-Christoph A."/>
            <person name="Burstein D."/>
            <person name="Anantharaman K."/>
            <person name="Lane K.R."/>
            <person name="Thomas B.C."/>
            <person name="Pan C."/>
            <person name="Northen T.R."/>
            <person name="Banfield J.F."/>
        </authorList>
    </citation>
    <scope>NUCLEOTIDE SEQUENCE [LARGE SCALE GENOMIC DNA]</scope>
    <source>
        <strain evidence="2">WS_6</strain>
    </source>
</reference>
<dbReference type="Proteomes" id="UP000316852">
    <property type="component" value="Unassembled WGS sequence"/>
</dbReference>